<evidence type="ECO:0000313" key="3">
    <source>
        <dbReference type="Proteomes" id="UP000539175"/>
    </source>
</evidence>
<sequence>MQTKLASLTLAVSLLSSASALAGSGNAILPLWSANTSTGVSAGTNVYVTNITSHTLNIGMTFYAGDGTVTSCPVTVSNLTNSNTQIAAGVTAQISVTCSTLTTGIARIQWSNQSTDIDNVGLVAFGIRYINYTSAGVSSHTSVPVNGSNPF</sequence>
<accession>A0A7X0AZE1</accession>
<comment type="caution">
    <text evidence="2">The sequence shown here is derived from an EMBL/GenBank/DDBJ whole genome shotgun (WGS) entry which is preliminary data.</text>
</comment>
<dbReference type="RefSeq" id="WP_184802649.1">
    <property type="nucleotide sequence ID" value="NZ_JACIIZ010000009.1"/>
</dbReference>
<gene>
    <name evidence="2" type="ORF">FHS74_003413</name>
</gene>
<reference evidence="2 3" key="1">
    <citation type="submission" date="2020-08" db="EMBL/GenBank/DDBJ databases">
        <title>Genomic Encyclopedia of Type Strains, Phase IV (KMG-IV): sequencing the most valuable type-strain genomes for metagenomic binning, comparative biology and taxonomic classification.</title>
        <authorList>
            <person name="Goeker M."/>
        </authorList>
    </citation>
    <scope>NUCLEOTIDE SEQUENCE [LARGE SCALE GENOMIC DNA]</scope>
    <source>
        <strain evidence="2 3">DSM 22198</strain>
    </source>
</reference>
<protein>
    <submittedName>
        <fullName evidence="2">Uncharacterized protein</fullName>
    </submittedName>
</protein>
<keyword evidence="1" id="KW-0732">Signal</keyword>
<evidence type="ECO:0000313" key="2">
    <source>
        <dbReference type="EMBL" id="MBB6252845.1"/>
    </source>
</evidence>
<evidence type="ECO:0000256" key="1">
    <source>
        <dbReference type="SAM" id="SignalP"/>
    </source>
</evidence>
<dbReference type="AlphaFoldDB" id="A0A7X0AZE1"/>
<proteinExistence type="predicted"/>
<dbReference type="Proteomes" id="UP000539175">
    <property type="component" value="Unassembled WGS sequence"/>
</dbReference>
<dbReference type="EMBL" id="JACIIZ010000009">
    <property type="protein sequence ID" value="MBB6252845.1"/>
    <property type="molecule type" value="Genomic_DNA"/>
</dbReference>
<feature type="chain" id="PRO_5030897877" evidence="1">
    <location>
        <begin position="23"/>
        <end position="151"/>
    </location>
</feature>
<keyword evidence="3" id="KW-1185">Reference proteome</keyword>
<feature type="signal peptide" evidence="1">
    <location>
        <begin position="1"/>
        <end position="22"/>
    </location>
</feature>
<name>A0A7X0AZE1_9PROT</name>
<organism evidence="2 3">
    <name type="scientific">Nitrospirillum iridis</name>
    <dbReference type="NCBI Taxonomy" id="765888"/>
    <lineage>
        <taxon>Bacteria</taxon>
        <taxon>Pseudomonadati</taxon>
        <taxon>Pseudomonadota</taxon>
        <taxon>Alphaproteobacteria</taxon>
        <taxon>Rhodospirillales</taxon>
        <taxon>Azospirillaceae</taxon>
        <taxon>Nitrospirillum</taxon>
    </lineage>
</organism>